<comment type="caution">
    <text evidence="7">The sequence shown here is derived from an EMBL/GenBank/DDBJ whole genome shotgun (WGS) entry which is preliminary data.</text>
</comment>
<reference evidence="7" key="1">
    <citation type="journal article" date="2020" name="New Phytol.">
        <title>Comparative genomics reveals dynamic genome evolution in host specialist ectomycorrhizal fungi.</title>
        <authorList>
            <person name="Lofgren L.A."/>
            <person name="Nguyen N.H."/>
            <person name="Vilgalys R."/>
            <person name="Ruytinx J."/>
            <person name="Liao H.L."/>
            <person name="Branco S."/>
            <person name="Kuo A."/>
            <person name="LaButti K."/>
            <person name="Lipzen A."/>
            <person name="Andreopoulos W."/>
            <person name="Pangilinan J."/>
            <person name="Riley R."/>
            <person name="Hundley H."/>
            <person name="Na H."/>
            <person name="Barry K."/>
            <person name="Grigoriev I.V."/>
            <person name="Stajich J.E."/>
            <person name="Kennedy P.G."/>
        </authorList>
    </citation>
    <scope>NUCLEOTIDE SEQUENCE</scope>
    <source>
        <strain evidence="7">S12</strain>
    </source>
</reference>
<dbReference type="SUPFAM" id="SSF51445">
    <property type="entry name" value="(Trans)glycosidases"/>
    <property type="match status" value="1"/>
</dbReference>
<dbReference type="GeneID" id="64603440"/>
<dbReference type="InterPro" id="IPR025705">
    <property type="entry name" value="Beta_hexosaminidase_sua/sub"/>
</dbReference>
<evidence type="ECO:0000256" key="5">
    <source>
        <dbReference type="ARBA" id="ARBA00022801"/>
    </source>
</evidence>
<dbReference type="Gene3D" id="3.20.20.80">
    <property type="entry name" value="Glycosidases"/>
    <property type="match status" value="1"/>
</dbReference>
<dbReference type="GO" id="GO:0016020">
    <property type="term" value="C:membrane"/>
    <property type="evidence" value="ECO:0007669"/>
    <property type="project" value="TreeGrafter"/>
</dbReference>
<evidence type="ECO:0000256" key="2">
    <source>
        <dbReference type="ARBA" id="ARBA00006285"/>
    </source>
</evidence>
<gene>
    <name evidence="7" type="ORF">HD556DRAFT_1537998</name>
</gene>
<dbReference type="EC" id="3.2.1.52" evidence="3"/>
<comment type="similarity">
    <text evidence="2">Belongs to the glycosyl hydrolase 20 family.</text>
</comment>
<dbReference type="Proteomes" id="UP000719766">
    <property type="component" value="Unassembled WGS sequence"/>
</dbReference>
<evidence type="ECO:0000259" key="6">
    <source>
        <dbReference type="Pfam" id="PF00728"/>
    </source>
</evidence>
<keyword evidence="4" id="KW-0732">Signal</keyword>
<dbReference type="Pfam" id="PF00728">
    <property type="entry name" value="Glyco_hydro_20"/>
    <property type="match status" value="1"/>
</dbReference>
<dbReference type="EMBL" id="JABBWE010000054">
    <property type="protein sequence ID" value="KAG1789979.1"/>
    <property type="molecule type" value="Genomic_DNA"/>
</dbReference>
<organism evidence="7 8">
    <name type="scientific">Suillus plorans</name>
    <dbReference type="NCBI Taxonomy" id="116603"/>
    <lineage>
        <taxon>Eukaryota</taxon>
        <taxon>Fungi</taxon>
        <taxon>Dikarya</taxon>
        <taxon>Basidiomycota</taxon>
        <taxon>Agaricomycotina</taxon>
        <taxon>Agaricomycetes</taxon>
        <taxon>Agaricomycetidae</taxon>
        <taxon>Boletales</taxon>
        <taxon>Suillineae</taxon>
        <taxon>Suillaceae</taxon>
        <taxon>Suillus</taxon>
    </lineage>
</organism>
<proteinExistence type="inferred from homology"/>
<dbReference type="AlphaFoldDB" id="A0A9P7AI57"/>
<evidence type="ECO:0000256" key="3">
    <source>
        <dbReference type="ARBA" id="ARBA00012663"/>
    </source>
</evidence>
<dbReference type="InterPro" id="IPR017853">
    <property type="entry name" value="GH"/>
</dbReference>
<dbReference type="PANTHER" id="PTHR22600:SF26">
    <property type="entry name" value="BETA-N-ACETYLHEXOSAMINIDASE"/>
    <property type="match status" value="1"/>
</dbReference>
<name>A0A9P7AI57_9AGAM</name>
<keyword evidence="5" id="KW-0378">Hydrolase</keyword>
<dbReference type="GO" id="GO:0004563">
    <property type="term" value="F:beta-N-acetylhexosaminidase activity"/>
    <property type="evidence" value="ECO:0007669"/>
    <property type="project" value="UniProtKB-EC"/>
</dbReference>
<protein>
    <recommendedName>
        <fullName evidence="3">beta-N-acetylhexosaminidase</fullName>
        <ecNumber evidence="3">3.2.1.52</ecNumber>
    </recommendedName>
</protein>
<evidence type="ECO:0000256" key="4">
    <source>
        <dbReference type="ARBA" id="ARBA00022729"/>
    </source>
</evidence>
<sequence length="205" mass="22958">MGRNWNITLSNETIVICCSSGRKGFQDHPNTIKLLLLEHDVIMSLLSYYPSLLELAYTFDPLANLTEAQYELVPGGEQILWSEQSGPQNVDSIMWPRAASSAEIFWSGKQPTGAALTSPKHFLVCMTSGTGWYSAASMPSILLQPQWCAFRPDPCDILHRCLQDVYSSRSPKTDLYREICASALQEVTRQKWKLTKCSSDGCTEQ</sequence>
<dbReference type="GO" id="GO:0030203">
    <property type="term" value="P:glycosaminoglycan metabolic process"/>
    <property type="evidence" value="ECO:0007669"/>
    <property type="project" value="TreeGrafter"/>
</dbReference>
<comment type="catalytic activity">
    <reaction evidence="1">
        <text>Hydrolysis of terminal non-reducing N-acetyl-D-hexosamine residues in N-acetyl-beta-D-hexosaminides.</text>
        <dbReference type="EC" id="3.2.1.52"/>
    </reaction>
</comment>
<evidence type="ECO:0000256" key="1">
    <source>
        <dbReference type="ARBA" id="ARBA00001231"/>
    </source>
</evidence>
<dbReference type="OrthoDB" id="428480at2759"/>
<feature type="domain" description="Glycoside hydrolase family 20 catalytic" evidence="6">
    <location>
        <begin position="55"/>
        <end position="108"/>
    </location>
</feature>
<dbReference type="PANTHER" id="PTHR22600">
    <property type="entry name" value="BETA-HEXOSAMINIDASE"/>
    <property type="match status" value="1"/>
</dbReference>
<keyword evidence="8" id="KW-1185">Reference proteome</keyword>
<dbReference type="InterPro" id="IPR015883">
    <property type="entry name" value="Glyco_hydro_20_cat"/>
</dbReference>
<evidence type="ECO:0000313" key="7">
    <source>
        <dbReference type="EMBL" id="KAG1789979.1"/>
    </source>
</evidence>
<dbReference type="RefSeq" id="XP_041156985.1">
    <property type="nucleotide sequence ID" value="XM_041309676.1"/>
</dbReference>
<evidence type="ECO:0000313" key="8">
    <source>
        <dbReference type="Proteomes" id="UP000719766"/>
    </source>
</evidence>
<dbReference type="GO" id="GO:0005975">
    <property type="term" value="P:carbohydrate metabolic process"/>
    <property type="evidence" value="ECO:0007669"/>
    <property type="project" value="InterPro"/>
</dbReference>
<accession>A0A9P7AI57</accession>